<accession>A0A1Y1X270</accession>
<dbReference type="GO" id="GO:0006066">
    <property type="term" value="P:alcohol metabolic process"/>
    <property type="evidence" value="ECO:0007669"/>
    <property type="project" value="InterPro"/>
</dbReference>
<dbReference type="STRING" id="1754192.A0A1Y1X270"/>
<dbReference type="Pfam" id="PF00465">
    <property type="entry name" value="Fe-ADH"/>
    <property type="match status" value="1"/>
</dbReference>
<evidence type="ECO:0000256" key="6">
    <source>
        <dbReference type="ARBA" id="ARBA00035641"/>
    </source>
</evidence>
<name>A0A1Y1X270_9FUNG</name>
<dbReference type="Gene3D" id="1.20.1090.10">
    <property type="entry name" value="Dehydroquinate synthase-like - alpha domain"/>
    <property type="match status" value="1"/>
</dbReference>
<dbReference type="GO" id="GO:0005739">
    <property type="term" value="C:mitochondrion"/>
    <property type="evidence" value="ECO:0007669"/>
    <property type="project" value="TreeGrafter"/>
</dbReference>
<dbReference type="InterPro" id="IPR012079">
    <property type="entry name" value="Bifunc_Ald-ADH"/>
</dbReference>
<dbReference type="Pfam" id="PF00171">
    <property type="entry name" value="Aldedh"/>
    <property type="match status" value="1"/>
</dbReference>
<dbReference type="EMBL" id="MCFG01000161">
    <property type="protein sequence ID" value="ORX79899.1"/>
    <property type="molecule type" value="Genomic_DNA"/>
</dbReference>
<dbReference type="GO" id="GO:0015976">
    <property type="term" value="P:carbon utilization"/>
    <property type="evidence" value="ECO:0007669"/>
    <property type="project" value="InterPro"/>
</dbReference>
<dbReference type="GO" id="GO:0006113">
    <property type="term" value="P:fermentation"/>
    <property type="evidence" value="ECO:0007669"/>
    <property type="project" value="UniProtKB-ARBA"/>
</dbReference>
<dbReference type="InterPro" id="IPR016161">
    <property type="entry name" value="Ald_DH/histidinol_DH"/>
</dbReference>
<evidence type="ECO:0000256" key="1">
    <source>
        <dbReference type="ARBA" id="ARBA00001954"/>
    </source>
</evidence>
<dbReference type="PIRSF" id="PIRSF000111">
    <property type="entry name" value="ALDH_ADH"/>
    <property type="match status" value="1"/>
</dbReference>
<dbReference type="CDD" id="cd08178">
    <property type="entry name" value="AAD_C"/>
    <property type="match status" value="1"/>
</dbReference>
<dbReference type="GO" id="GO:0004022">
    <property type="term" value="F:alcohol dehydrogenase (NAD+) activity"/>
    <property type="evidence" value="ECO:0007669"/>
    <property type="project" value="UniProtKB-UniRule"/>
</dbReference>
<dbReference type="OrthoDB" id="2101501at2759"/>
<feature type="domain" description="Fe-containing alcohol dehydrogenase-like C-terminal" evidence="11">
    <location>
        <begin position="663"/>
        <end position="876"/>
    </location>
</feature>
<dbReference type="Gene3D" id="3.40.605.10">
    <property type="entry name" value="Aldehyde Dehydrogenase, Chain A, domain 1"/>
    <property type="match status" value="1"/>
</dbReference>
<dbReference type="GO" id="GO:0046872">
    <property type="term" value="F:metal ion binding"/>
    <property type="evidence" value="ECO:0007669"/>
    <property type="project" value="InterPro"/>
</dbReference>
<evidence type="ECO:0000313" key="13">
    <source>
        <dbReference type="Proteomes" id="UP000193944"/>
    </source>
</evidence>
<dbReference type="Gene3D" id="3.40.309.10">
    <property type="entry name" value="Aldehyde Dehydrogenase, Chain A, domain 2"/>
    <property type="match status" value="1"/>
</dbReference>
<dbReference type="InterPro" id="IPR016163">
    <property type="entry name" value="Ald_DH_C"/>
</dbReference>
<comment type="similarity">
    <text evidence="6 8">In the N-terminal section; belongs to the aldehyde dehydrogenase family.</text>
</comment>
<comment type="caution">
    <text evidence="12">The sequence shown here is derived from an EMBL/GenBank/DDBJ whole genome shotgun (WGS) entry which is preliminary data.</text>
</comment>
<feature type="domain" description="Alcohol dehydrogenase iron-type/glycerol dehydrogenase GldA" evidence="10">
    <location>
        <begin position="472"/>
        <end position="650"/>
    </location>
</feature>
<reference evidence="12 13" key="2">
    <citation type="submission" date="2016-08" db="EMBL/GenBank/DDBJ databases">
        <title>Pervasive Adenine N6-methylation of Active Genes in Fungi.</title>
        <authorList>
            <consortium name="DOE Joint Genome Institute"/>
            <person name="Mondo S.J."/>
            <person name="Dannebaum R.O."/>
            <person name="Kuo R.C."/>
            <person name="Labutti K."/>
            <person name="Haridas S."/>
            <person name="Kuo A."/>
            <person name="Salamov A."/>
            <person name="Ahrendt S.R."/>
            <person name="Lipzen A."/>
            <person name="Sullivan W."/>
            <person name="Andreopoulos W.B."/>
            <person name="Clum A."/>
            <person name="Lindquist E."/>
            <person name="Daum C."/>
            <person name="Ramamoorthy G.K."/>
            <person name="Gryganskyi A."/>
            <person name="Culley D."/>
            <person name="Magnuson J.K."/>
            <person name="James T.Y."/>
            <person name="O'Malley M.A."/>
            <person name="Stajich J.E."/>
            <person name="Spatafora J.W."/>
            <person name="Visel A."/>
            <person name="Grigoriev I.V."/>
        </authorList>
    </citation>
    <scope>NUCLEOTIDE SEQUENCE [LARGE SCALE GENOMIC DNA]</scope>
    <source>
        <strain evidence="12 13">S4</strain>
    </source>
</reference>
<dbReference type="CDD" id="cd07122">
    <property type="entry name" value="ALDH_F20_ACDH"/>
    <property type="match status" value="1"/>
</dbReference>
<comment type="similarity">
    <text evidence="7 8">In the C-terminal section; belongs to the iron-containing alcohol dehydrogenase family.</text>
</comment>
<dbReference type="Gene3D" id="3.40.50.1970">
    <property type="match status" value="1"/>
</dbReference>
<keyword evidence="13" id="KW-1185">Reference proteome</keyword>
<dbReference type="InterPro" id="IPR018211">
    <property type="entry name" value="ADH_Fe_CS"/>
</dbReference>
<reference evidence="12 13" key="1">
    <citation type="submission" date="2016-08" db="EMBL/GenBank/DDBJ databases">
        <title>A Parts List for Fungal Cellulosomes Revealed by Comparative Genomics.</title>
        <authorList>
            <consortium name="DOE Joint Genome Institute"/>
            <person name="Haitjema C.H."/>
            <person name="Gilmore S.P."/>
            <person name="Henske J.K."/>
            <person name="Solomon K.V."/>
            <person name="De Groot R."/>
            <person name="Kuo A."/>
            <person name="Mondo S.J."/>
            <person name="Salamov A.A."/>
            <person name="Labutti K."/>
            <person name="Zhao Z."/>
            <person name="Chiniquy J."/>
            <person name="Barry K."/>
            <person name="Brewer H.M."/>
            <person name="Purvine S.O."/>
            <person name="Wright A.T."/>
            <person name="Boxma B."/>
            <person name="Van Alen T."/>
            <person name="Hackstein J.H."/>
            <person name="Baker S.E."/>
            <person name="Grigoriev I.V."/>
            <person name="O'Malley M.A."/>
        </authorList>
    </citation>
    <scope>NUCLEOTIDE SEQUENCE [LARGE SCALE GENOMIC DNA]</scope>
    <source>
        <strain evidence="12 13">S4</strain>
    </source>
</reference>
<dbReference type="InterPro" id="IPR056798">
    <property type="entry name" value="ADH_Fe_C"/>
</dbReference>
<dbReference type="InterPro" id="IPR015590">
    <property type="entry name" value="Aldehyde_DH_dom"/>
</dbReference>
<dbReference type="NCBIfam" id="NF010378">
    <property type="entry name" value="PRK13805.1"/>
    <property type="match status" value="1"/>
</dbReference>
<keyword evidence="3" id="KW-0408">Iron</keyword>
<dbReference type="InterPro" id="IPR039697">
    <property type="entry name" value="Alcohol_dehydrogenase_Fe"/>
</dbReference>
<evidence type="ECO:0000256" key="7">
    <source>
        <dbReference type="ARBA" id="ARBA00035645"/>
    </source>
</evidence>
<dbReference type="Proteomes" id="UP000193944">
    <property type="component" value="Unassembled WGS sequence"/>
</dbReference>
<feature type="domain" description="Aldehyde dehydrogenase" evidence="9">
    <location>
        <begin position="23"/>
        <end position="284"/>
    </location>
</feature>
<organism evidence="12 13">
    <name type="scientific">Anaeromyces robustus</name>
    <dbReference type="NCBI Taxonomy" id="1754192"/>
    <lineage>
        <taxon>Eukaryota</taxon>
        <taxon>Fungi</taxon>
        <taxon>Fungi incertae sedis</taxon>
        <taxon>Chytridiomycota</taxon>
        <taxon>Chytridiomycota incertae sedis</taxon>
        <taxon>Neocallimastigomycetes</taxon>
        <taxon>Neocallimastigales</taxon>
        <taxon>Neocallimastigaceae</taxon>
        <taxon>Anaeromyces</taxon>
    </lineage>
</organism>
<dbReference type="PROSITE" id="PS00060">
    <property type="entry name" value="ADH_IRON_2"/>
    <property type="match status" value="1"/>
</dbReference>
<dbReference type="InterPro" id="IPR034789">
    <property type="entry name" value="AAD_C"/>
</dbReference>
<gene>
    <name evidence="12" type="ORF">BCR32DRAFT_221281</name>
</gene>
<dbReference type="PANTHER" id="PTHR11496">
    <property type="entry name" value="ALCOHOL DEHYDROGENASE"/>
    <property type="match status" value="1"/>
</dbReference>
<evidence type="ECO:0000256" key="5">
    <source>
        <dbReference type="ARBA" id="ARBA00023268"/>
    </source>
</evidence>
<dbReference type="SUPFAM" id="SSF56796">
    <property type="entry name" value="Dehydroquinate synthase-like"/>
    <property type="match status" value="1"/>
</dbReference>
<evidence type="ECO:0000256" key="2">
    <source>
        <dbReference type="ARBA" id="ARBA00023002"/>
    </source>
</evidence>
<dbReference type="AlphaFoldDB" id="A0A1Y1X270"/>
<evidence type="ECO:0000259" key="10">
    <source>
        <dbReference type="Pfam" id="PF00465"/>
    </source>
</evidence>
<evidence type="ECO:0000256" key="3">
    <source>
        <dbReference type="ARBA" id="ARBA00023004"/>
    </source>
</evidence>
<dbReference type="PANTHER" id="PTHR11496:SF83">
    <property type="entry name" value="HYDROXYACID-OXOACID TRANSHYDROGENASE, MITOCHONDRIAL"/>
    <property type="match status" value="1"/>
</dbReference>
<sequence length="887" mass="97571">MSGLQMFQNLSLYGSLAEIDSIEKLNEAMDKLTAAQEQFREYNQEQVDKIFKAVALVATQNRVAFAKYAYEETQKGVFEDKVIKNEFAADYIYHKYCNDKTAGVIEYDEANGLMEVAEPVGPVVGIAPVTNPTSTIIYKTLIALKTRNCIIFSPHPGAHKASVFVVKVLHEAAVKAGAPENCVQIIFPKMDLTTELLHHEKTRFIWATGGPGLVHASYTSGKPALGGGPGNAPALVDETCDLNEAVGSIVVSKTFDCGMICATENAVVVVESVYENFVAAMKKRGCYFMTKEETKKVSSVLFGEGMRLNAKAVGQTAKTLAEMAGFEVPENTVVLCGEATEVKFEEPMAHEKLTTILGVYVAKDFDDGVRLCKELVTFGGKGHTAVLYTNQNNKDRIAKYQNEVPAFHILVDMPSSLGCIGDMYNFRLAPALTITCGTMGGGSSSDNIGPKHLLNIKRVGMRRENMLWLKIPKSVYFKRSILREALSDLRDTHKRAIIITDRTMTMLGQTDKIIKACESHGMVCAVYDKVVPDPTIKCIMEGVSEMNVFKPDLCIALGGGSAMDAAKMMRLFYEYPDQDLQDIATRFVDIRKRVVGCPPLGKLIKTLVCIPTTSGTGAEVTPFAVVTSEEGRKYPLVDYELTPDMAIVDPEFAVGMPKRLTSWTGIDALTHAIESYVSIMATDFTRPYSLRSIQLIFESLSLAYNNGKDIEAREKMHNASAIAGIAFANAFLGCCHSVAHQLGSVYHIPHGLANALMLSHIIKYNATDSPVKMGTFPQYKYPQAMRHYAEIAELLLPPTQVVKMADVDKVQYLIDRVEQLKADVGIPKSIKECGMVTEEDFFAKVDQVAIMAFDDQCTGANPRYPLVSELKQLMIDAWNGTPVKMNE</sequence>
<dbReference type="GO" id="GO:0008774">
    <property type="term" value="F:acetaldehyde dehydrogenase (acetylating) activity"/>
    <property type="evidence" value="ECO:0007669"/>
    <property type="project" value="UniProtKB-UniRule"/>
</dbReference>
<dbReference type="FunFam" id="1.20.1090.10:FF:000001">
    <property type="entry name" value="Aldehyde-alcohol dehydrogenase"/>
    <property type="match status" value="1"/>
</dbReference>
<evidence type="ECO:0000256" key="4">
    <source>
        <dbReference type="ARBA" id="ARBA00023027"/>
    </source>
</evidence>
<evidence type="ECO:0000259" key="11">
    <source>
        <dbReference type="Pfam" id="PF25137"/>
    </source>
</evidence>
<proteinExistence type="inferred from homology"/>
<dbReference type="Pfam" id="PF25137">
    <property type="entry name" value="ADH_Fe_C"/>
    <property type="match status" value="1"/>
</dbReference>
<dbReference type="SUPFAM" id="SSF53720">
    <property type="entry name" value="ALDH-like"/>
    <property type="match status" value="1"/>
</dbReference>
<keyword evidence="5" id="KW-0511">Multifunctional enzyme</keyword>
<protein>
    <recommendedName>
        <fullName evidence="8">Aldehyde-alcohol dehydrogenase</fullName>
    </recommendedName>
</protein>
<evidence type="ECO:0000256" key="8">
    <source>
        <dbReference type="PIRNR" id="PIRNR000111"/>
    </source>
</evidence>
<evidence type="ECO:0000259" key="9">
    <source>
        <dbReference type="Pfam" id="PF00171"/>
    </source>
</evidence>
<keyword evidence="4" id="KW-0520">NAD</keyword>
<keyword evidence="2 8" id="KW-0560">Oxidoreductase</keyword>
<comment type="cofactor">
    <cofactor evidence="1">
        <name>Fe(2+)</name>
        <dbReference type="ChEBI" id="CHEBI:29033"/>
    </cofactor>
</comment>
<evidence type="ECO:0000313" key="12">
    <source>
        <dbReference type="EMBL" id="ORX79899.1"/>
    </source>
</evidence>
<dbReference type="InterPro" id="IPR001670">
    <property type="entry name" value="ADH_Fe/GldA"/>
</dbReference>
<dbReference type="FunFam" id="3.40.50.1970:FF:000003">
    <property type="entry name" value="Alcohol dehydrogenase, iron-containing"/>
    <property type="match status" value="1"/>
</dbReference>
<dbReference type="InterPro" id="IPR016162">
    <property type="entry name" value="Ald_DH_N"/>
</dbReference>